<evidence type="ECO:0000313" key="2">
    <source>
        <dbReference type="EMBL" id="WIM87336.1"/>
    </source>
</evidence>
<evidence type="ECO:0000256" key="1">
    <source>
        <dbReference type="SAM" id="MobiDB-lite"/>
    </source>
</evidence>
<reference evidence="2 3" key="1">
    <citation type="journal article" date="2023" name="Microbiol. Resour. Announc.">
        <title>Complete Genome Sequence of Mycobacterium wuenschmanii, a novel Nontuberculous Mycobacterium Isolated from a captive population of Amazon Milk Frogs.</title>
        <authorList>
            <person name="Hicks J."/>
            <person name="Zeineldin M."/>
            <person name="Ward H."/>
            <person name="Wuenschmann A."/>
            <person name="Camp P."/>
            <person name="Farrell D."/>
            <person name="Lehman K."/>
            <person name="Thacker T."/>
            <person name="Cuthbert E."/>
        </authorList>
    </citation>
    <scope>NUCLEOTIDE SEQUENCE [LARGE SCALE GENOMIC DNA]</scope>
    <source>
        <strain evidence="2 3">Wuenschmanii</strain>
    </source>
</reference>
<feature type="region of interest" description="Disordered" evidence="1">
    <location>
        <begin position="177"/>
        <end position="303"/>
    </location>
</feature>
<sequence length="303" mass="29877">MGNGGSEQLHIYIQGLMEAMAHNQPPPPIPADMPAGAVSEIDALLASLGMAGNAGDPADMTAGQAGFAKRGEKTGDAMSQFPAADQNSSQQLQQMLGTFTQMPQQFMQSFTGLFQGLQQGMNQAMQQGMQVGQQLMSSVGKAGAGAALPASALGDALGAGAGALGAGGGGAGLAGATTPAGNLGPPPIPSAGTAPASAQQVPVTSPPPSEGAGARGQMGGGMPMMPPGAAGGAAGGGDNKTDTKRVVPPSVKNGAPVQGRITTPQAAPEVVKRVAGKPIASRRILAPGDKREDDEDEGGRNRL</sequence>
<accession>A0ABY8VWM0</accession>
<name>A0ABY8VWM0_9MYCO</name>
<evidence type="ECO:0000313" key="3">
    <source>
        <dbReference type="Proteomes" id="UP001236585"/>
    </source>
</evidence>
<feature type="region of interest" description="Disordered" evidence="1">
    <location>
        <begin position="68"/>
        <end position="90"/>
    </location>
</feature>
<dbReference type="EMBL" id="CP126981">
    <property type="protein sequence ID" value="WIM87336.1"/>
    <property type="molecule type" value="Genomic_DNA"/>
</dbReference>
<protein>
    <submittedName>
        <fullName evidence="2">Uncharacterized protein</fullName>
    </submittedName>
</protein>
<feature type="compositionally biased region" description="Gly residues" evidence="1">
    <location>
        <begin position="213"/>
        <end position="222"/>
    </location>
</feature>
<dbReference type="Proteomes" id="UP001236585">
    <property type="component" value="Chromosome"/>
</dbReference>
<organism evidence="2 3">
    <name type="scientific">Candidatus Mycobacterium wuenschmannii</name>
    <dbReference type="NCBI Taxonomy" id="3027808"/>
    <lineage>
        <taxon>Bacteria</taxon>
        <taxon>Bacillati</taxon>
        <taxon>Actinomycetota</taxon>
        <taxon>Actinomycetes</taxon>
        <taxon>Mycobacteriales</taxon>
        <taxon>Mycobacteriaceae</taxon>
        <taxon>Mycobacterium</taxon>
    </lineage>
</organism>
<feature type="compositionally biased region" description="Gly residues" evidence="1">
    <location>
        <begin position="229"/>
        <end position="238"/>
    </location>
</feature>
<proteinExistence type="predicted"/>
<gene>
    <name evidence="2" type="ORF">PT015_21210</name>
</gene>
<dbReference type="RefSeq" id="WP_285187027.1">
    <property type="nucleotide sequence ID" value="NZ_CP126981.1"/>
</dbReference>
<keyword evidence="3" id="KW-1185">Reference proteome</keyword>